<organism evidence="1 2">
    <name type="scientific">Nonomuraea roseola</name>
    <dbReference type="NCBI Taxonomy" id="46179"/>
    <lineage>
        <taxon>Bacteria</taxon>
        <taxon>Bacillati</taxon>
        <taxon>Actinomycetota</taxon>
        <taxon>Actinomycetes</taxon>
        <taxon>Streptosporangiales</taxon>
        <taxon>Streptosporangiaceae</taxon>
        <taxon>Nonomuraea</taxon>
    </lineage>
</organism>
<gene>
    <name evidence="1" type="ORF">ACFFRN_02360</name>
</gene>
<evidence type="ECO:0008006" key="3">
    <source>
        <dbReference type="Google" id="ProtNLM"/>
    </source>
</evidence>
<protein>
    <recommendedName>
        <fullName evidence="3">WXG100 family type VII secretion target</fullName>
    </recommendedName>
</protein>
<evidence type="ECO:0000313" key="2">
    <source>
        <dbReference type="Proteomes" id="UP001589646"/>
    </source>
</evidence>
<dbReference type="RefSeq" id="WP_346126159.1">
    <property type="nucleotide sequence ID" value="NZ_BAAAXC010000015.1"/>
</dbReference>
<reference evidence="1 2" key="1">
    <citation type="submission" date="2024-09" db="EMBL/GenBank/DDBJ databases">
        <authorList>
            <person name="Sun Q."/>
            <person name="Mori K."/>
        </authorList>
    </citation>
    <scope>NUCLEOTIDE SEQUENCE [LARGE SCALE GENOMIC DNA]</scope>
    <source>
        <strain evidence="1 2">JCM 3323</strain>
    </source>
</reference>
<evidence type="ECO:0000313" key="1">
    <source>
        <dbReference type="EMBL" id="MFB9525454.1"/>
    </source>
</evidence>
<sequence length="125" mass="14026">MSKPPLDLDLDQLLRSAAPAFHDIGSDFHDAVLRAVDALSELRSWPMDEETDRNFVRWYAPKSTEMLDLLGQLAGAYGDVAEKLLVMRHNVVVTDWGTADDLKLEDVPAYQPPRVQDLIPRGPMP</sequence>
<name>A0ABV5PQF7_9ACTN</name>
<dbReference type="Proteomes" id="UP001589646">
    <property type="component" value="Unassembled WGS sequence"/>
</dbReference>
<dbReference type="EMBL" id="JBHMCE010000001">
    <property type="protein sequence ID" value="MFB9525454.1"/>
    <property type="molecule type" value="Genomic_DNA"/>
</dbReference>
<proteinExistence type="predicted"/>
<comment type="caution">
    <text evidence="1">The sequence shown here is derived from an EMBL/GenBank/DDBJ whole genome shotgun (WGS) entry which is preliminary data.</text>
</comment>
<accession>A0ABV5PQF7</accession>
<keyword evidence="2" id="KW-1185">Reference proteome</keyword>